<evidence type="ECO:0000313" key="2">
    <source>
        <dbReference type="Proteomes" id="UP000219688"/>
    </source>
</evidence>
<sequence>MAVGCLAGTASPFGAQQSRTETGLAMRANDVNGLALFTSDEGNQISFSVDEIYWADGSTHGSGNPPCLQTPWEEAGVDLGVMWVAAPDDVSYERAAWLRCN</sequence>
<protein>
    <submittedName>
        <fullName evidence="1">Uncharacterized protein</fullName>
    </submittedName>
</protein>
<evidence type="ECO:0000313" key="1">
    <source>
        <dbReference type="EMBL" id="SOC57142.1"/>
    </source>
</evidence>
<name>A0A285VSX2_9MICO</name>
<proteinExistence type="predicted"/>
<dbReference type="Proteomes" id="UP000219688">
    <property type="component" value="Unassembled WGS sequence"/>
</dbReference>
<accession>A0A285VSX2</accession>
<keyword evidence="2" id="KW-1185">Reference proteome</keyword>
<dbReference type="EMBL" id="OBQK01000011">
    <property type="protein sequence ID" value="SOC57142.1"/>
    <property type="molecule type" value="Genomic_DNA"/>
</dbReference>
<gene>
    <name evidence="1" type="ORF">SAMN05421879_1112</name>
</gene>
<reference evidence="2" key="1">
    <citation type="submission" date="2017-08" db="EMBL/GenBank/DDBJ databases">
        <authorList>
            <person name="Varghese N."/>
            <person name="Submissions S."/>
        </authorList>
    </citation>
    <scope>NUCLEOTIDE SEQUENCE [LARGE SCALE GENOMIC DNA]</scope>
    <source>
        <strain evidence="2">USBA17B2</strain>
    </source>
</reference>
<dbReference type="AlphaFoldDB" id="A0A285VSX2"/>
<organism evidence="1 2">
    <name type="scientific">Ornithinimicrobium cerasi</name>
    <dbReference type="NCBI Taxonomy" id="2248773"/>
    <lineage>
        <taxon>Bacteria</taxon>
        <taxon>Bacillati</taxon>
        <taxon>Actinomycetota</taxon>
        <taxon>Actinomycetes</taxon>
        <taxon>Micrococcales</taxon>
        <taxon>Ornithinimicrobiaceae</taxon>
        <taxon>Ornithinimicrobium</taxon>
    </lineage>
</organism>